<dbReference type="Proteomes" id="UP001055811">
    <property type="component" value="Linkage Group LG08"/>
</dbReference>
<name>A0ACB8ZRT0_CICIN</name>
<gene>
    <name evidence="1" type="ORF">L2E82_44526</name>
</gene>
<evidence type="ECO:0000313" key="1">
    <source>
        <dbReference type="EMBL" id="KAI3699918.1"/>
    </source>
</evidence>
<protein>
    <submittedName>
        <fullName evidence="1">Uncharacterized protein</fullName>
    </submittedName>
</protein>
<organism evidence="1 2">
    <name type="scientific">Cichorium intybus</name>
    <name type="common">Chicory</name>
    <dbReference type="NCBI Taxonomy" id="13427"/>
    <lineage>
        <taxon>Eukaryota</taxon>
        <taxon>Viridiplantae</taxon>
        <taxon>Streptophyta</taxon>
        <taxon>Embryophyta</taxon>
        <taxon>Tracheophyta</taxon>
        <taxon>Spermatophyta</taxon>
        <taxon>Magnoliopsida</taxon>
        <taxon>eudicotyledons</taxon>
        <taxon>Gunneridae</taxon>
        <taxon>Pentapetalae</taxon>
        <taxon>asterids</taxon>
        <taxon>campanulids</taxon>
        <taxon>Asterales</taxon>
        <taxon>Asteraceae</taxon>
        <taxon>Cichorioideae</taxon>
        <taxon>Cichorieae</taxon>
        <taxon>Cichoriinae</taxon>
        <taxon>Cichorium</taxon>
    </lineage>
</organism>
<accession>A0ACB8ZRT0</accession>
<dbReference type="EMBL" id="CM042016">
    <property type="protein sequence ID" value="KAI3699918.1"/>
    <property type="molecule type" value="Genomic_DNA"/>
</dbReference>
<proteinExistence type="predicted"/>
<sequence>MSGQLLLRGERRERQFGRKSVADAFLHDHAEGWRKWFAWLCPWDDSRVQTQRIVWVKISGVPVHCWDQNNFDVIASRVLIPNECSKEAVDLSHGKVCILARLDLMFNVYHEVVWKNTSFIIRVQEDGDWAPPCVIDESSDSDSEEDGFVDRNSLGNMDDCEDGDMFNNLHDENMEVDRNDDEISCGRCNNDYPATMVVDTAEEEQGKGIGDSEGFEEAVPAVQCDDSISKVEGNDVVGHVKHDDTDGMSERPNDNVNLGSDNVGISFNEVSGEESSSGPVNDVSSIGGSSRRRSFSARRLSHSICFKDVAWASHGRLSKGKSLCSKDRLRSVATCSDSISMRSCDREVEKTVELGENLGFRLKDSKSSLRAVIEGEGVLKCAQ</sequence>
<reference evidence="1 2" key="2">
    <citation type="journal article" date="2022" name="Mol. Ecol. Resour.">
        <title>The genomes of chicory, endive, great burdock and yacon provide insights into Asteraceae paleo-polyploidization history and plant inulin production.</title>
        <authorList>
            <person name="Fan W."/>
            <person name="Wang S."/>
            <person name="Wang H."/>
            <person name="Wang A."/>
            <person name="Jiang F."/>
            <person name="Liu H."/>
            <person name="Zhao H."/>
            <person name="Xu D."/>
            <person name="Zhang Y."/>
        </authorList>
    </citation>
    <scope>NUCLEOTIDE SEQUENCE [LARGE SCALE GENOMIC DNA]</scope>
    <source>
        <strain evidence="2">cv. Punajuju</strain>
        <tissue evidence="1">Leaves</tissue>
    </source>
</reference>
<reference evidence="2" key="1">
    <citation type="journal article" date="2022" name="Mol. Ecol. Resour.">
        <title>The genomes of chicory, endive, great burdock and yacon provide insights into Asteraceae palaeo-polyploidization history and plant inulin production.</title>
        <authorList>
            <person name="Fan W."/>
            <person name="Wang S."/>
            <person name="Wang H."/>
            <person name="Wang A."/>
            <person name="Jiang F."/>
            <person name="Liu H."/>
            <person name="Zhao H."/>
            <person name="Xu D."/>
            <person name="Zhang Y."/>
        </authorList>
    </citation>
    <scope>NUCLEOTIDE SEQUENCE [LARGE SCALE GENOMIC DNA]</scope>
    <source>
        <strain evidence="2">cv. Punajuju</strain>
    </source>
</reference>
<evidence type="ECO:0000313" key="2">
    <source>
        <dbReference type="Proteomes" id="UP001055811"/>
    </source>
</evidence>
<comment type="caution">
    <text evidence="1">The sequence shown here is derived from an EMBL/GenBank/DDBJ whole genome shotgun (WGS) entry which is preliminary data.</text>
</comment>
<keyword evidence="2" id="KW-1185">Reference proteome</keyword>